<dbReference type="InterPro" id="IPR015797">
    <property type="entry name" value="NUDIX_hydrolase-like_dom_sf"/>
</dbReference>
<evidence type="ECO:0000256" key="3">
    <source>
        <dbReference type="ARBA" id="ARBA00022801"/>
    </source>
</evidence>
<dbReference type="OMA" id="FRHTHNM"/>
<evidence type="ECO:0000313" key="6">
    <source>
        <dbReference type="Proteomes" id="UP000054558"/>
    </source>
</evidence>
<dbReference type="GO" id="GO:0047631">
    <property type="term" value="F:ADP-ribose diphosphatase activity"/>
    <property type="evidence" value="ECO:0000318"/>
    <property type="project" value="GO_Central"/>
</dbReference>
<sequence length="286" mass="31338">MDASPVASTSETHGFQVLGAIEDRYDGMIVEADLLPSTVEEFRSRLEASILHWKAQGKKGIWLKLPLSHVDLVPTAIKAGFGYHHADPGYCMLTLWLPEVPSTLPANASHQVGVGAFLLNDAGEVLAVQEKNGPLRGTGIWKLPTGLANHGEDICAAAVREVKEETGIDAEFQEVLCFRQAHGIAHGKSDLFFVCALRALSHDITPQESEIADAKWLSLKSFREQPFFADRPLFRTMMDICAAQARGDYRGLRLCASGGDLQYQMYVGEVASDTLQDDTDTIKQPQ</sequence>
<dbReference type="FunFam" id="3.40.630.30:FF:000016">
    <property type="entry name" value="nudix hydrolase 2"/>
    <property type="match status" value="1"/>
</dbReference>
<dbReference type="PROSITE" id="PS00893">
    <property type="entry name" value="NUDIX_BOX"/>
    <property type="match status" value="1"/>
</dbReference>
<evidence type="ECO:0000313" key="5">
    <source>
        <dbReference type="EMBL" id="GAQ87990.1"/>
    </source>
</evidence>
<dbReference type="PRINTS" id="PR01356">
    <property type="entry name" value="GFGPROTEIN"/>
</dbReference>
<dbReference type="PANTHER" id="PTHR13994">
    <property type="entry name" value="NUDIX HYDROLASE RELATED"/>
    <property type="match status" value="1"/>
</dbReference>
<dbReference type="SUPFAM" id="SSF55811">
    <property type="entry name" value="Nudix"/>
    <property type="match status" value="1"/>
</dbReference>
<evidence type="ECO:0000256" key="2">
    <source>
        <dbReference type="ARBA" id="ARBA00022723"/>
    </source>
</evidence>
<proteinExistence type="inferred from homology"/>
<dbReference type="AlphaFoldDB" id="A0A1Y1IAP3"/>
<dbReference type="GO" id="GO:0046872">
    <property type="term" value="F:metal ion binding"/>
    <property type="evidence" value="ECO:0007669"/>
    <property type="project" value="UniProtKB-KW"/>
</dbReference>
<dbReference type="PANTHER" id="PTHR13994:SF13">
    <property type="entry name" value="FI03680P"/>
    <property type="match status" value="1"/>
</dbReference>
<dbReference type="Gene3D" id="3.90.79.10">
    <property type="entry name" value="Nucleoside Triphosphate Pyrophosphohydrolase"/>
    <property type="match status" value="1"/>
</dbReference>
<dbReference type="OrthoDB" id="447842at2759"/>
<keyword evidence="6" id="KW-1185">Reference proteome</keyword>
<gene>
    <name evidence="5" type="ORF">KFL_003920090</name>
</gene>
<feature type="domain" description="Nudix hydrolase" evidence="4">
    <location>
        <begin position="109"/>
        <end position="239"/>
    </location>
</feature>
<evidence type="ECO:0000256" key="1">
    <source>
        <dbReference type="ARBA" id="ARBA00005582"/>
    </source>
</evidence>
<dbReference type="InterPro" id="IPR003293">
    <property type="entry name" value="Nudix_hydrolase6-like"/>
</dbReference>
<accession>A0A1Y1IAP3</accession>
<keyword evidence="3 5" id="KW-0378">Hydrolase</keyword>
<dbReference type="GO" id="GO:0051287">
    <property type="term" value="F:NAD binding"/>
    <property type="evidence" value="ECO:0000318"/>
    <property type="project" value="GO_Central"/>
</dbReference>
<dbReference type="InterPro" id="IPR020084">
    <property type="entry name" value="NUDIX_hydrolase_CS"/>
</dbReference>
<reference evidence="5 6" key="1">
    <citation type="journal article" date="2014" name="Nat. Commun.">
        <title>Klebsormidium flaccidum genome reveals primary factors for plant terrestrial adaptation.</title>
        <authorList>
            <person name="Hori K."/>
            <person name="Maruyama F."/>
            <person name="Fujisawa T."/>
            <person name="Togashi T."/>
            <person name="Yamamoto N."/>
            <person name="Seo M."/>
            <person name="Sato S."/>
            <person name="Yamada T."/>
            <person name="Mori H."/>
            <person name="Tajima N."/>
            <person name="Moriyama T."/>
            <person name="Ikeuchi M."/>
            <person name="Watanabe M."/>
            <person name="Wada H."/>
            <person name="Kobayashi K."/>
            <person name="Saito M."/>
            <person name="Masuda T."/>
            <person name="Sasaki-Sekimoto Y."/>
            <person name="Mashiguchi K."/>
            <person name="Awai K."/>
            <person name="Shimojima M."/>
            <person name="Masuda S."/>
            <person name="Iwai M."/>
            <person name="Nobusawa T."/>
            <person name="Narise T."/>
            <person name="Kondo S."/>
            <person name="Saito H."/>
            <person name="Sato R."/>
            <person name="Murakawa M."/>
            <person name="Ihara Y."/>
            <person name="Oshima-Yamada Y."/>
            <person name="Ohtaka K."/>
            <person name="Satoh M."/>
            <person name="Sonobe K."/>
            <person name="Ishii M."/>
            <person name="Ohtani R."/>
            <person name="Kanamori-Sato M."/>
            <person name="Honoki R."/>
            <person name="Miyazaki D."/>
            <person name="Mochizuki H."/>
            <person name="Umetsu J."/>
            <person name="Higashi K."/>
            <person name="Shibata D."/>
            <person name="Kamiya Y."/>
            <person name="Sato N."/>
            <person name="Nakamura Y."/>
            <person name="Tabata S."/>
            <person name="Ida S."/>
            <person name="Kurokawa K."/>
            <person name="Ohta H."/>
        </authorList>
    </citation>
    <scope>NUCLEOTIDE SEQUENCE [LARGE SCALE GENOMIC DNA]</scope>
    <source>
        <strain evidence="5 6">NIES-2285</strain>
    </source>
</reference>
<dbReference type="Pfam" id="PF18290">
    <property type="entry name" value="Nudix_hydro"/>
    <property type="match status" value="1"/>
</dbReference>
<keyword evidence="2" id="KW-0479">Metal-binding</keyword>
<dbReference type="PROSITE" id="PS51462">
    <property type="entry name" value="NUDIX"/>
    <property type="match status" value="1"/>
</dbReference>
<dbReference type="Proteomes" id="UP000054558">
    <property type="component" value="Unassembled WGS sequence"/>
</dbReference>
<name>A0A1Y1IAP3_KLENI</name>
<organism evidence="5 6">
    <name type="scientific">Klebsormidium nitens</name>
    <name type="common">Green alga</name>
    <name type="synonym">Ulothrix nitens</name>
    <dbReference type="NCBI Taxonomy" id="105231"/>
    <lineage>
        <taxon>Eukaryota</taxon>
        <taxon>Viridiplantae</taxon>
        <taxon>Streptophyta</taxon>
        <taxon>Klebsormidiophyceae</taxon>
        <taxon>Klebsormidiales</taxon>
        <taxon>Klebsormidiaceae</taxon>
        <taxon>Klebsormidium</taxon>
    </lineage>
</organism>
<dbReference type="Pfam" id="PF00293">
    <property type="entry name" value="NUDIX"/>
    <property type="match status" value="1"/>
</dbReference>
<dbReference type="CDD" id="cd04670">
    <property type="entry name" value="NUDIX_ASFGF2_Nudt6"/>
    <property type="match status" value="1"/>
</dbReference>
<protein>
    <submittedName>
        <fullName evidence="5">Nudix hydrolase homolog</fullName>
    </submittedName>
</protein>
<dbReference type="Gene3D" id="3.40.630.30">
    <property type="match status" value="1"/>
</dbReference>
<dbReference type="EMBL" id="DF237341">
    <property type="protein sequence ID" value="GAQ87990.1"/>
    <property type="molecule type" value="Genomic_DNA"/>
</dbReference>
<comment type="similarity">
    <text evidence="1">Belongs to the Nudix hydrolase family.</text>
</comment>
<dbReference type="GO" id="GO:0035529">
    <property type="term" value="F:NADH pyrophosphatase activity"/>
    <property type="evidence" value="ECO:0000318"/>
    <property type="project" value="GO_Central"/>
</dbReference>
<evidence type="ECO:0000259" key="4">
    <source>
        <dbReference type="PROSITE" id="PS51462"/>
    </source>
</evidence>
<dbReference type="FunFam" id="3.90.79.10:FF:000015">
    <property type="entry name" value="Nudix hydrolase 8"/>
    <property type="match status" value="1"/>
</dbReference>
<dbReference type="InterPro" id="IPR040618">
    <property type="entry name" value="Pre-Nudix"/>
</dbReference>
<dbReference type="InterPro" id="IPR000086">
    <property type="entry name" value="NUDIX_hydrolase_dom"/>
</dbReference>